<dbReference type="InterPro" id="IPR058163">
    <property type="entry name" value="LysR-type_TF_proteobact-type"/>
</dbReference>
<keyword evidence="4" id="KW-0804">Transcription</keyword>
<dbReference type="RefSeq" id="WP_310836655.1">
    <property type="nucleotide sequence ID" value="NZ_JAVLSM010000004.1"/>
</dbReference>
<organism evidence="6">
    <name type="scientific">Herbaspirillum huttiense subsp. nephrolepidis</name>
    <dbReference type="NCBI Taxonomy" id="3075126"/>
    <lineage>
        <taxon>Bacteria</taxon>
        <taxon>Pseudomonadati</taxon>
        <taxon>Pseudomonadota</taxon>
        <taxon>Betaproteobacteria</taxon>
        <taxon>Burkholderiales</taxon>
        <taxon>Oxalobacteraceae</taxon>
        <taxon>Herbaspirillum</taxon>
    </lineage>
</organism>
<name>A0AAE4G969_9BURK</name>
<evidence type="ECO:0000256" key="2">
    <source>
        <dbReference type="ARBA" id="ARBA00023015"/>
    </source>
</evidence>
<proteinExistence type="inferred from homology"/>
<dbReference type="GO" id="GO:0006351">
    <property type="term" value="P:DNA-templated transcription"/>
    <property type="evidence" value="ECO:0007669"/>
    <property type="project" value="TreeGrafter"/>
</dbReference>
<sequence length="311" mass="34060">MRTNELAEVLHELVTFVQVVDAGSFSAAARLQGMTPSAVSRQVARLEKMMGVALFQRTTRQLRLTEAGLDVLEHGRKMVAAARATMLAAEGHAGTPRGLVRMSAPKAVSRHLLQPVLLQFLARYPDVDVHLMVVDRLVDPLREGVDLVIRLTDTPPPGMVARPLLPVSQCLLASPDYLASRGAIHHPEDLMSHSCLTLGEEERDNRWRFLSGTQAAEIIVTGRCAVNHSEMRLAAIEAGLGVGCVPDFVARESLAAGRVVRLLPEWTVDSNYQGVAYLLFPASRHIAPKMRVLIDYLVEALQARATDQETV</sequence>
<dbReference type="InterPro" id="IPR036388">
    <property type="entry name" value="WH-like_DNA-bd_sf"/>
</dbReference>
<dbReference type="Pfam" id="PF03466">
    <property type="entry name" value="LysR_substrate"/>
    <property type="match status" value="1"/>
</dbReference>
<dbReference type="FunFam" id="1.10.10.10:FF:000001">
    <property type="entry name" value="LysR family transcriptional regulator"/>
    <property type="match status" value="1"/>
</dbReference>
<dbReference type="SUPFAM" id="SSF46785">
    <property type="entry name" value="Winged helix' DNA-binding domain"/>
    <property type="match status" value="1"/>
</dbReference>
<dbReference type="Gene3D" id="3.40.190.290">
    <property type="match status" value="1"/>
</dbReference>
<accession>A0AAE4G969</accession>
<keyword evidence="3" id="KW-0238">DNA-binding</keyword>
<dbReference type="PANTHER" id="PTHR30537:SF5">
    <property type="entry name" value="HTH-TYPE TRANSCRIPTIONAL ACTIVATOR TTDR-RELATED"/>
    <property type="match status" value="1"/>
</dbReference>
<evidence type="ECO:0000259" key="5">
    <source>
        <dbReference type="PROSITE" id="PS50931"/>
    </source>
</evidence>
<dbReference type="InterPro" id="IPR000847">
    <property type="entry name" value="LysR_HTH_N"/>
</dbReference>
<dbReference type="InterPro" id="IPR036390">
    <property type="entry name" value="WH_DNA-bd_sf"/>
</dbReference>
<dbReference type="GO" id="GO:0043565">
    <property type="term" value="F:sequence-specific DNA binding"/>
    <property type="evidence" value="ECO:0007669"/>
    <property type="project" value="TreeGrafter"/>
</dbReference>
<comment type="caution">
    <text evidence="6">The sequence shown here is derived from an EMBL/GenBank/DDBJ whole genome shotgun (WGS) entry which is preliminary data.</text>
</comment>
<evidence type="ECO:0000256" key="3">
    <source>
        <dbReference type="ARBA" id="ARBA00023125"/>
    </source>
</evidence>
<gene>
    <name evidence="6" type="ORF">RJN63_07060</name>
</gene>
<comment type="similarity">
    <text evidence="1">Belongs to the LysR transcriptional regulatory family.</text>
</comment>
<keyword evidence="2" id="KW-0805">Transcription regulation</keyword>
<dbReference type="SUPFAM" id="SSF53850">
    <property type="entry name" value="Periplasmic binding protein-like II"/>
    <property type="match status" value="1"/>
</dbReference>
<feature type="domain" description="HTH lysR-type" evidence="5">
    <location>
        <begin position="10"/>
        <end position="65"/>
    </location>
</feature>
<dbReference type="Gene3D" id="1.10.10.10">
    <property type="entry name" value="Winged helix-like DNA-binding domain superfamily/Winged helix DNA-binding domain"/>
    <property type="match status" value="1"/>
</dbReference>
<dbReference type="PROSITE" id="PS50931">
    <property type="entry name" value="HTH_LYSR"/>
    <property type="match status" value="1"/>
</dbReference>
<evidence type="ECO:0000256" key="1">
    <source>
        <dbReference type="ARBA" id="ARBA00009437"/>
    </source>
</evidence>
<dbReference type="PANTHER" id="PTHR30537">
    <property type="entry name" value="HTH-TYPE TRANSCRIPTIONAL REGULATOR"/>
    <property type="match status" value="1"/>
</dbReference>
<evidence type="ECO:0000256" key="4">
    <source>
        <dbReference type="ARBA" id="ARBA00023163"/>
    </source>
</evidence>
<dbReference type="EMBL" id="JAVRAA010000003">
    <property type="protein sequence ID" value="MDT0336577.1"/>
    <property type="molecule type" value="Genomic_DNA"/>
</dbReference>
<evidence type="ECO:0000313" key="6">
    <source>
        <dbReference type="EMBL" id="MDT0336577.1"/>
    </source>
</evidence>
<dbReference type="CDD" id="cd08422">
    <property type="entry name" value="PBP2_CrgA_like"/>
    <property type="match status" value="1"/>
</dbReference>
<protein>
    <submittedName>
        <fullName evidence="6">LysR family transcriptional regulator</fullName>
    </submittedName>
</protein>
<reference evidence="6" key="1">
    <citation type="submission" date="2023-02" db="EMBL/GenBank/DDBJ databases">
        <title>Description of Herbaspirillum huttiense subsp. nephrolepsisexaltata and Herbaspirillum huttiense subsp. lycopersicon.</title>
        <authorList>
            <person name="Poudel M."/>
            <person name="Sharma A."/>
            <person name="Goss E."/>
            <person name="Tapia J.H."/>
            <person name="Harmon C.M."/>
            <person name="Jones J.B."/>
        </authorList>
    </citation>
    <scope>NUCLEOTIDE SEQUENCE</scope>
    <source>
        <strain evidence="6">NC40101</strain>
    </source>
</reference>
<dbReference type="PRINTS" id="PR00039">
    <property type="entry name" value="HTHLYSR"/>
</dbReference>
<dbReference type="InterPro" id="IPR005119">
    <property type="entry name" value="LysR_subst-bd"/>
</dbReference>
<dbReference type="GO" id="GO:0003700">
    <property type="term" value="F:DNA-binding transcription factor activity"/>
    <property type="evidence" value="ECO:0007669"/>
    <property type="project" value="InterPro"/>
</dbReference>
<dbReference type="AlphaFoldDB" id="A0AAE4G969"/>
<dbReference type="Pfam" id="PF00126">
    <property type="entry name" value="HTH_1"/>
    <property type="match status" value="1"/>
</dbReference>